<evidence type="ECO:0000313" key="2">
    <source>
        <dbReference type="Proteomes" id="UP000014316"/>
    </source>
</evidence>
<evidence type="ECO:0000313" key="1">
    <source>
        <dbReference type="EMBL" id="EPC58803.1"/>
    </source>
</evidence>
<organism evidence="1 2">
    <name type="scientific">Lacticaseibacillus paracasei subsp. paracasei Lpp123</name>
    <dbReference type="NCBI Taxonomy" id="1256201"/>
    <lineage>
        <taxon>Bacteria</taxon>
        <taxon>Bacillati</taxon>
        <taxon>Bacillota</taxon>
        <taxon>Bacilli</taxon>
        <taxon>Lactobacillales</taxon>
        <taxon>Lactobacillaceae</taxon>
        <taxon>Lacticaseibacillus</taxon>
    </lineage>
</organism>
<gene>
    <name evidence="1" type="ORF">Lpp123_01164</name>
</gene>
<accession>A0A829GLK0</accession>
<name>A0A829GLK0_LACPA</name>
<protein>
    <submittedName>
        <fullName evidence="1">Uncharacterized protein</fullName>
    </submittedName>
</protein>
<dbReference type="Proteomes" id="UP000014316">
    <property type="component" value="Unassembled WGS sequence"/>
</dbReference>
<dbReference type="AlphaFoldDB" id="A0A829GLK0"/>
<reference evidence="1 2" key="1">
    <citation type="journal article" date="2013" name="PLoS ONE">
        <title>Lactobacillus paracasei comparative genomics: towards species pan-genome definition and exploitation of diversity.</title>
        <authorList>
            <person name="Smokvina T."/>
            <person name="Wels M."/>
            <person name="Polka J."/>
            <person name="Chervaux C."/>
            <person name="Brisse S."/>
            <person name="Boekhorst J."/>
            <person name="van Hylckama Vlieg J.E."/>
            <person name="Siezen R.J."/>
        </authorList>
    </citation>
    <scope>NUCLEOTIDE SEQUENCE [LARGE SCALE GENOMIC DNA]</scope>
    <source>
        <strain evidence="1 2">Lpp123</strain>
    </source>
</reference>
<sequence>MKLPPLPDRRNALIGFIMKANKATYLANDRGFDEWYVKQYEHWLEQEASVGK</sequence>
<comment type="caution">
    <text evidence="1">The sequence shown here is derived from an EMBL/GenBank/DDBJ whole genome shotgun (WGS) entry which is preliminary data.</text>
</comment>
<dbReference type="EMBL" id="ANJW01000065">
    <property type="protein sequence ID" value="EPC58803.1"/>
    <property type="molecule type" value="Genomic_DNA"/>
</dbReference>
<proteinExistence type="predicted"/>